<dbReference type="InterPro" id="IPR012074">
    <property type="entry name" value="GAF_ANTAR"/>
</dbReference>
<dbReference type="GO" id="GO:0003723">
    <property type="term" value="F:RNA binding"/>
    <property type="evidence" value="ECO:0007669"/>
    <property type="project" value="InterPro"/>
</dbReference>
<dbReference type="SUPFAM" id="SSF52172">
    <property type="entry name" value="CheY-like"/>
    <property type="match status" value="1"/>
</dbReference>
<dbReference type="PIRSF" id="PIRSF036625">
    <property type="entry name" value="GAF_ANTAR"/>
    <property type="match status" value="1"/>
</dbReference>
<evidence type="ECO:0000256" key="4">
    <source>
        <dbReference type="ARBA" id="ARBA00023163"/>
    </source>
</evidence>
<evidence type="ECO:0000256" key="1">
    <source>
        <dbReference type="ARBA" id="ARBA00022679"/>
    </source>
</evidence>
<proteinExistence type="predicted"/>
<keyword evidence="7" id="KW-1185">Reference proteome</keyword>
<dbReference type="InterPro" id="IPR011006">
    <property type="entry name" value="CheY-like_superfamily"/>
</dbReference>
<dbReference type="InterPro" id="IPR003018">
    <property type="entry name" value="GAF"/>
</dbReference>
<dbReference type="InterPro" id="IPR005561">
    <property type="entry name" value="ANTAR"/>
</dbReference>
<dbReference type="SMART" id="SM01012">
    <property type="entry name" value="ANTAR"/>
    <property type="match status" value="1"/>
</dbReference>
<keyword evidence="2" id="KW-0418">Kinase</keyword>
<dbReference type="Gene3D" id="1.10.10.10">
    <property type="entry name" value="Winged helix-like DNA-binding domain superfamily/Winged helix DNA-binding domain"/>
    <property type="match status" value="1"/>
</dbReference>
<dbReference type="SUPFAM" id="SSF55781">
    <property type="entry name" value="GAF domain-like"/>
    <property type="match status" value="1"/>
</dbReference>
<dbReference type="InterPro" id="IPR029016">
    <property type="entry name" value="GAF-like_dom_sf"/>
</dbReference>
<name>A0A379M1L4_9NOCA</name>
<evidence type="ECO:0000256" key="3">
    <source>
        <dbReference type="ARBA" id="ARBA00023015"/>
    </source>
</evidence>
<feature type="domain" description="ANTAR" evidence="5">
    <location>
        <begin position="182"/>
        <end position="243"/>
    </location>
</feature>
<evidence type="ECO:0000313" key="6">
    <source>
        <dbReference type="EMBL" id="SUE15636.1"/>
    </source>
</evidence>
<keyword evidence="4" id="KW-0804">Transcription</keyword>
<dbReference type="Gene3D" id="3.30.450.40">
    <property type="match status" value="1"/>
</dbReference>
<accession>A0A379M1L4</accession>
<evidence type="ECO:0000256" key="2">
    <source>
        <dbReference type="ARBA" id="ARBA00022777"/>
    </source>
</evidence>
<dbReference type="Pfam" id="PF13185">
    <property type="entry name" value="GAF_2"/>
    <property type="match status" value="1"/>
</dbReference>
<dbReference type="PROSITE" id="PS50921">
    <property type="entry name" value="ANTAR"/>
    <property type="match status" value="1"/>
</dbReference>
<reference evidence="6 7" key="1">
    <citation type="submission" date="2018-06" db="EMBL/GenBank/DDBJ databases">
        <authorList>
            <consortium name="Pathogen Informatics"/>
            <person name="Doyle S."/>
        </authorList>
    </citation>
    <scope>NUCLEOTIDE SEQUENCE [LARGE SCALE GENOMIC DNA]</scope>
    <source>
        <strain evidence="6 7">NCTC13296</strain>
    </source>
</reference>
<evidence type="ECO:0000313" key="7">
    <source>
        <dbReference type="Proteomes" id="UP000254569"/>
    </source>
</evidence>
<dbReference type="AlphaFoldDB" id="A0A379M1L4"/>
<dbReference type="InterPro" id="IPR036388">
    <property type="entry name" value="WH-like_DNA-bd_sf"/>
</dbReference>
<dbReference type="EMBL" id="UGVI01000001">
    <property type="protein sequence ID" value="SUE15636.1"/>
    <property type="molecule type" value="Genomic_DNA"/>
</dbReference>
<dbReference type="Pfam" id="PF03861">
    <property type="entry name" value="ANTAR"/>
    <property type="match status" value="1"/>
</dbReference>
<keyword evidence="1" id="KW-0808">Transferase</keyword>
<dbReference type="Proteomes" id="UP000254569">
    <property type="component" value="Unassembled WGS sequence"/>
</dbReference>
<dbReference type="GO" id="GO:0016301">
    <property type="term" value="F:kinase activity"/>
    <property type="evidence" value="ECO:0007669"/>
    <property type="project" value="UniProtKB-KW"/>
</dbReference>
<keyword evidence="3" id="KW-0805">Transcription regulation</keyword>
<sequence length="250" mass="26654">MLPLLSMPVPTAPTFESVPMADLNPDRLSRTMAELARSFDGAGTDLDATLQRITAAAVELIPGADSADVLVIADRGKYESYAATSQLPPQIDSLQARVGEGPCVDAATDTVFTRSDDLAAESRWPLFTAAAVEAGVRSILSFRLYTHNMQAGALNLFSSEPNVFDEESIHIGEVLAAHAAIAFVSARRQTQLHSAIASRDLIGQAKGMLMERFAVSADRAFAMMVTLSQESNVPVATIAGRIVELGPQHD</sequence>
<evidence type="ECO:0000259" key="5">
    <source>
        <dbReference type="PROSITE" id="PS50921"/>
    </source>
</evidence>
<gene>
    <name evidence="6" type="ORF">NCTC13296_02499</name>
</gene>
<organism evidence="6 7">
    <name type="scientific">Rhodococcus gordoniae</name>
    <dbReference type="NCBI Taxonomy" id="223392"/>
    <lineage>
        <taxon>Bacteria</taxon>
        <taxon>Bacillati</taxon>
        <taxon>Actinomycetota</taxon>
        <taxon>Actinomycetes</taxon>
        <taxon>Mycobacteriales</taxon>
        <taxon>Nocardiaceae</taxon>
        <taxon>Rhodococcus</taxon>
    </lineage>
</organism>
<protein>
    <submittedName>
        <fullName evidence="6">RNA binding sensor regulator</fullName>
    </submittedName>
</protein>